<dbReference type="OMA" id="NQPRLWK"/>
<reference evidence="2 3" key="1">
    <citation type="journal article" date="2018" name="Nat. Genet.">
        <title>The Rosa genome provides new insights in the design of modern roses.</title>
        <authorList>
            <person name="Bendahmane M."/>
        </authorList>
    </citation>
    <scope>NUCLEOTIDE SEQUENCE [LARGE SCALE GENOMIC DNA]</scope>
    <source>
        <strain evidence="3">cv. Old Blush</strain>
    </source>
</reference>
<feature type="region of interest" description="Disordered" evidence="1">
    <location>
        <begin position="1"/>
        <end position="74"/>
    </location>
</feature>
<evidence type="ECO:0000313" key="3">
    <source>
        <dbReference type="Proteomes" id="UP000238479"/>
    </source>
</evidence>
<dbReference type="OrthoDB" id="610799at2759"/>
<dbReference type="Gramene" id="PRQ31798">
    <property type="protein sequence ID" value="PRQ31798"/>
    <property type="gene ID" value="RchiOBHm_Chr5g0039411"/>
</dbReference>
<sequence length="137" mass="15398">MGNCIRHDKSSSVNWGGEEWGSLANDDRDHKHMRKMKKIEEEEEGEEGLLGGEDGKFGSYDSAETKVPPPAGATEVKIKMTKKQLEELMGTVELKQMTVQQVLAQLIMSVSSNDSDPYETDHQRPWRPVLQSIPEVN</sequence>
<dbReference type="EMBL" id="PDCK01000043">
    <property type="protein sequence ID" value="PRQ31798.1"/>
    <property type="molecule type" value="Genomic_DNA"/>
</dbReference>
<gene>
    <name evidence="2" type="ORF">RchiOBHm_Chr5g0039411</name>
</gene>
<feature type="compositionally biased region" description="Basic and acidic residues" evidence="1">
    <location>
        <begin position="1"/>
        <end position="10"/>
    </location>
</feature>
<proteinExistence type="predicted"/>
<evidence type="ECO:0000313" key="2">
    <source>
        <dbReference type="EMBL" id="PRQ31798.1"/>
    </source>
</evidence>
<evidence type="ECO:0000256" key="1">
    <source>
        <dbReference type="SAM" id="MobiDB-lite"/>
    </source>
</evidence>
<dbReference type="STRING" id="74649.A0A2P6QC88"/>
<keyword evidence="3" id="KW-1185">Reference proteome</keyword>
<accession>A0A2P6QC88</accession>
<dbReference type="Proteomes" id="UP000238479">
    <property type="component" value="Chromosome 5"/>
</dbReference>
<dbReference type="PANTHER" id="PTHR33647:SF5">
    <property type="entry name" value="OS01G0793900 PROTEIN"/>
    <property type="match status" value="1"/>
</dbReference>
<organism evidence="2 3">
    <name type="scientific">Rosa chinensis</name>
    <name type="common">China rose</name>
    <dbReference type="NCBI Taxonomy" id="74649"/>
    <lineage>
        <taxon>Eukaryota</taxon>
        <taxon>Viridiplantae</taxon>
        <taxon>Streptophyta</taxon>
        <taxon>Embryophyta</taxon>
        <taxon>Tracheophyta</taxon>
        <taxon>Spermatophyta</taxon>
        <taxon>Magnoliopsida</taxon>
        <taxon>eudicotyledons</taxon>
        <taxon>Gunneridae</taxon>
        <taxon>Pentapetalae</taxon>
        <taxon>rosids</taxon>
        <taxon>fabids</taxon>
        <taxon>Rosales</taxon>
        <taxon>Rosaceae</taxon>
        <taxon>Rosoideae</taxon>
        <taxon>Rosoideae incertae sedis</taxon>
        <taxon>Rosa</taxon>
    </lineage>
</organism>
<name>A0A2P6QC88_ROSCH</name>
<dbReference type="AlphaFoldDB" id="A0A2P6QC88"/>
<dbReference type="PANTHER" id="PTHR33647">
    <property type="entry name" value="OS01G0793900 PROTEIN"/>
    <property type="match status" value="1"/>
</dbReference>
<feature type="region of interest" description="Disordered" evidence="1">
    <location>
        <begin position="112"/>
        <end position="137"/>
    </location>
</feature>
<protein>
    <submittedName>
        <fullName evidence="2">Uncharacterized protein</fullName>
    </submittedName>
</protein>
<comment type="caution">
    <text evidence="2">The sequence shown here is derived from an EMBL/GenBank/DDBJ whole genome shotgun (WGS) entry which is preliminary data.</text>
</comment>